<dbReference type="SUPFAM" id="SSF88946">
    <property type="entry name" value="Sigma2 domain of RNA polymerase sigma factors"/>
    <property type="match status" value="1"/>
</dbReference>
<keyword evidence="10" id="KW-1185">Reference proteome</keyword>
<comment type="similarity">
    <text evidence="1">Belongs to the sigma-70 factor family.</text>
</comment>
<evidence type="ECO:0000256" key="3">
    <source>
        <dbReference type="ARBA" id="ARBA00023082"/>
    </source>
</evidence>
<dbReference type="SUPFAM" id="SSF88659">
    <property type="entry name" value="Sigma3 and sigma4 domains of RNA polymerase sigma factors"/>
    <property type="match status" value="2"/>
</dbReference>
<dbReference type="Pfam" id="PF04542">
    <property type="entry name" value="Sigma70_r2"/>
    <property type="match status" value="1"/>
</dbReference>
<dbReference type="InterPro" id="IPR007627">
    <property type="entry name" value="RNA_pol_sigma70_r2"/>
</dbReference>
<evidence type="ECO:0000256" key="1">
    <source>
        <dbReference type="ARBA" id="ARBA00007788"/>
    </source>
</evidence>
<dbReference type="AlphaFoldDB" id="A0A8J2WY00"/>
<keyword evidence="2" id="KW-0805">Transcription regulation</keyword>
<dbReference type="Gene3D" id="1.20.120.1810">
    <property type="match status" value="1"/>
</dbReference>
<keyword evidence="5" id="KW-0804">Transcription</keyword>
<dbReference type="InterPro" id="IPR050239">
    <property type="entry name" value="Sigma-70_RNA_pol_init_factors"/>
</dbReference>
<dbReference type="Proteomes" id="UP000789595">
    <property type="component" value="Unassembled WGS sequence"/>
</dbReference>
<dbReference type="GO" id="GO:0016987">
    <property type="term" value="F:sigma factor activity"/>
    <property type="evidence" value="ECO:0007669"/>
    <property type="project" value="UniProtKB-KW"/>
</dbReference>
<feature type="domain" description="RNA polymerase sigma-70 region 2" evidence="7">
    <location>
        <begin position="177"/>
        <end position="241"/>
    </location>
</feature>
<name>A0A8J2WY00_9STRA</name>
<dbReference type="GO" id="GO:0003677">
    <property type="term" value="F:DNA binding"/>
    <property type="evidence" value="ECO:0007669"/>
    <property type="project" value="UniProtKB-KW"/>
</dbReference>
<dbReference type="InterPro" id="IPR007630">
    <property type="entry name" value="RNA_pol_sigma70_r4"/>
</dbReference>
<dbReference type="InterPro" id="IPR014284">
    <property type="entry name" value="RNA_pol_sigma-70_dom"/>
</dbReference>
<feature type="domain" description="RNA polymerase sigma-70 region 3" evidence="6">
    <location>
        <begin position="253"/>
        <end position="308"/>
    </location>
</feature>
<evidence type="ECO:0000256" key="2">
    <source>
        <dbReference type="ARBA" id="ARBA00023015"/>
    </source>
</evidence>
<dbReference type="InterPro" id="IPR013324">
    <property type="entry name" value="RNA_pol_sigma_r3/r4-like"/>
</dbReference>
<dbReference type="InterPro" id="IPR013325">
    <property type="entry name" value="RNA_pol_sigma_r2"/>
</dbReference>
<dbReference type="Pfam" id="PF04545">
    <property type="entry name" value="Sigma70_r4"/>
    <property type="match status" value="1"/>
</dbReference>
<evidence type="ECO:0000256" key="4">
    <source>
        <dbReference type="ARBA" id="ARBA00023125"/>
    </source>
</evidence>
<evidence type="ECO:0000256" key="5">
    <source>
        <dbReference type="ARBA" id="ARBA00023163"/>
    </source>
</evidence>
<dbReference type="PANTHER" id="PTHR30603:SF47">
    <property type="entry name" value="RNA POLYMERASE SIGMA FACTOR SIGD, CHLOROPLASTIC"/>
    <property type="match status" value="1"/>
</dbReference>
<dbReference type="Pfam" id="PF04539">
    <property type="entry name" value="Sigma70_r3"/>
    <property type="match status" value="1"/>
</dbReference>
<dbReference type="NCBIfam" id="TIGR02937">
    <property type="entry name" value="sigma70-ECF"/>
    <property type="match status" value="1"/>
</dbReference>
<reference evidence="9" key="1">
    <citation type="submission" date="2021-11" db="EMBL/GenBank/DDBJ databases">
        <authorList>
            <consortium name="Genoscope - CEA"/>
            <person name="William W."/>
        </authorList>
    </citation>
    <scope>NUCLEOTIDE SEQUENCE</scope>
</reference>
<dbReference type="InterPro" id="IPR000943">
    <property type="entry name" value="RNA_pol_sigma70"/>
</dbReference>
<evidence type="ECO:0008006" key="11">
    <source>
        <dbReference type="Google" id="ProtNLM"/>
    </source>
</evidence>
<evidence type="ECO:0000259" key="8">
    <source>
        <dbReference type="Pfam" id="PF04545"/>
    </source>
</evidence>
<dbReference type="EMBL" id="CAKKNE010000003">
    <property type="protein sequence ID" value="CAH0372024.1"/>
    <property type="molecule type" value="Genomic_DNA"/>
</dbReference>
<dbReference type="GO" id="GO:0006352">
    <property type="term" value="P:DNA-templated transcription initiation"/>
    <property type="evidence" value="ECO:0007669"/>
    <property type="project" value="InterPro"/>
</dbReference>
<feature type="domain" description="RNA polymerase sigma-70 region 4" evidence="8">
    <location>
        <begin position="355"/>
        <end position="405"/>
    </location>
</feature>
<proteinExistence type="inferred from homology"/>
<comment type="caution">
    <text evidence="9">The sequence shown here is derived from an EMBL/GenBank/DDBJ whole genome shotgun (WGS) entry which is preliminary data.</text>
</comment>
<evidence type="ECO:0000259" key="7">
    <source>
        <dbReference type="Pfam" id="PF04542"/>
    </source>
</evidence>
<organism evidence="9 10">
    <name type="scientific">Pelagomonas calceolata</name>
    <dbReference type="NCBI Taxonomy" id="35677"/>
    <lineage>
        <taxon>Eukaryota</taxon>
        <taxon>Sar</taxon>
        <taxon>Stramenopiles</taxon>
        <taxon>Ochrophyta</taxon>
        <taxon>Pelagophyceae</taxon>
        <taxon>Pelagomonadales</taxon>
        <taxon>Pelagomonadaceae</taxon>
        <taxon>Pelagomonas</taxon>
    </lineage>
</organism>
<dbReference type="OrthoDB" id="206108at2759"/>
<sequence length="427" mass="46568">MPSVRRRRPHNNAMRRTALIALVTSSAQGWLANSRSARAPAALRPHDVKGPQRRRRGVVLAATPSKSWQRGNALSYASGDVYAKHGLEAVLSHPLLTKEEEFELGSKVQKLSAIESTRKSLRENATDASDDSVAKLLGYVDPIDIFRAEVAGRDAREHMILSNMRLVVSTARRAQARLPRATQLAVDRDGGAQALEDLVAEGTLGLATAVDRYDPGRGFRFSTYAVWWVRQAIQKASRKRQIVAVPRHVQELGKQCENATRELRDMLGRSPSVDELAAFLDLKPKQVERATRSGLATLSLDVPLGRSKTAKGSGAGDGGDAASLADLLEAPEVQPYASASFHELRDAIDVAMKRSLDNSERDVLRLRLGLDDGNSRTRPQVGAIMGLDTRRVRGIEQGALTKLRKGPSSLEMYLPKDGGRGGPPPEF</sequence>
<protein>
    <recommendedName>
        <fullName evidence="11">RNA polymerase sigma-70 domain-containing protein</fullName>
    </recommendedName>
</protein>
<dbReference type="InterPro" id="IPR007624">
    <property type="entry name" value="RNA_pol_sigma70_r3"/>
</dbReference>
<gene>
    <name evidence="9" type="ORF">PECAL_3P19970</name>
</gene>
<evidence type="ECO:0000259" key="6">
    <source>
        <dbReference type="Pfam" id="PF04539"/>
    </source>
</evidence>
<dbReference type="Gene3D" id="1.10.10.10">
    <property type="entry name" value="Winged helix-like DNA-binding domain superfamily/Winged helix DNA-binding domain"/>
    <property type="match status" value="2"/>
</dbReference>
<dbReference type="PRINTS" id="PR00046">
    <property type="entry name" value="SIGMA70FCT"/>
</dbReference>
<evidence type="ECO:0000313" key="9">
    <source>
        <dbReference type="EMBL" id="CAH0372024.1"/>
    </source>
</evidence>
<dbReference type="InterPro" id="IPR036388">
    <property type="entry name" value="WH-like_DNA-bd_sf"/>
</dbReference>
<dbReference type="PANTHER" id="PTHR30603">
    <property type="entry name" value="RNA POLYMERASE SIGMA FACTOR RPO"/>
    <property type="match status" value="1"/>
</dbReference>
<keyword evidence="3" id="KW-0731">Sigma factor</keyword>
<evidence type="ECO:0000313" key="10">
    <source>
        <dbReference type="Proteomes" id="UP000789595"/>
    </source>
</evidence>
<keyword evidence="4" id="KW-0238">DNA-binding</keyword>
<accession>A0A8J2WY00</accession>